<dbReference type="Proteomes" id="UP000178121">
    <property type="component" value="Unassembled WGS sequence"/>
</dbReference>
<gene>
    <name evidence="1" type="ORF">A2849_04210</name>
</gene>
<comment type="caution">
    <text evidence="1">The sequence shown here is derived from an EMBL/GenBank/DDBJ whole genome shotgun (WGS) entry which is preliminary data.</text>
</comment>
<name>A0A1G2MAK7_9BACT</name>
<dbReference type="EMBL" id="MHRI01000020">
    <property type="protein sequence ID" value="OHA20853.1"/>
    <property type="molecule type" value="Genomic_DNA"/>
</dbReference>
<accession>A0A1G2MAK7</accession>
<evidence type="ECO:0000313" key="2">
    <source>
        <dbReference type="Proteomes" id="UP000178121"/>
    </source>
</evidence>
<evidence type="ECO:0000313" key="1">
    <source>
        <dbReference type="EMBL" id="OHA20853.1"/>
    </source>
</evidence>
<organism evidence="1 2">
    <name type="scientific">Candidatus Taylorbacteria bacterium RIFCSPHIGHO2_01_FULL_51_15</name>
    <dbReference type="NCBI Taxonomy" id="1802304"/>
    <lineage>
        <taxon>Bacteria</taxon>
        <taxon>Candidatus Tayloriibacteriota</taxon>
    </lineage>
</organism>
<protein>
    <submittedName>
        <fullName evidence="1">Uncharacterized protein</fullName>
    </submittedName>
</protein>
<reference evidence="1 2" key="1">
    <citation type="journal article" date="2016" name="Nat. Commun.">
        <title>Thousands of microbial genomes shed light on interconnected biogeochemical processes in an aquifer system.</title>
        <authorList>
            <person name="Anantharaman K."/>
            <person name="Brown C.T."/>
            <person name="Hug L.A."/>
            <person name="Sharon I."/>
            <person name="Castelle C.J."/>
            <person name="Probst A.J."/>
            <person name="Thomas B.C."/>
            <person name="Singh A."/>
            <person name="Wilkins M.J."/>
            <person name="Karaoz U."/>
            <person name="Brodie E.L."/>
            <person name="Williams K.H."/>
            <person name="Hubbard S.S."/>
            <person name="Banfield J.F."/>
        </authorList>
    </citation>
    <scope>NUCLEOTIDE SEQUENCE [LARGE SCALE GENOMIC DNA]</scope>
</reference>
<dbReference type="AlphaFoldDB" id="A0A1G2MAK7"/>
<proteinExistence type="predicted"/>
<sequence>MSLIYQKQSDIFEKTVRRGGKLFLVRFVIVERCGQLRGKVLSCEPVEELAGCTMYDLGCKDKNYFLPVRSKGTTPVADTKTTVDEIVSPYTTLEFFMSQMTRAPSL</sequence>